<feature type="region of interest" description="Disordered" evidence="3">
    <location>
        <begin position="246"/>
        <end position="335"/>
    </location>
</feature>
<proteinExistence type="predicted"/>
<keyword evidence="2" id="KW-0206">Cytoskeleton</keyword>
<keyword evidence="6" id="KW-1185">Reference proteome</keyword>
<protein>
    <recommendedName>
        <fullName evidence="4">FGFR1 oncogene partner (FOP) N-terminal dimerisation domain-containing protein</fullName>
    </recommendedName>
</protein>
<name>A0A2J7QW43_9NEOP</name>
<dbReference type="STRING" id="105785.A0A2J7QW43"/>
<feature type="compositionally biased region" description="Polar residues" evidence="3">
    <location>
        <begin position="269"/>
        <end position="303"/>
    </location>
</feature>
<dbReference type="Pfam" id="PF09398">
    <property type="entry name" value="FOP_dimer"/>
    <property type="match status" value="1"/>
</dbReference>
<dbReference type="GO" id="GO:0005813">
    <property type="term" value="C:centrosome"/>
    <property type="evidence" value="ECO:0007669"/>
    <property type="project" value="TreeGrafter"/>
</dbReference>
<dbReference type="PANTHER" id="PTHR15431:SF9">
    <property type="entry name" value="CENTROSOMAL PROTEIN 43"/>
    <property type="match status" value="1"/>
</dbReference>
<dbReference type="GO" id="GO:0034453">
    <property type="term" value="P:microtubule anchoring"/>
    <property type="evidence" value="ECO:0007669"/>
    <property type="project" value="InterPro"/>
</dbReference>
<dbReference type="AlphaFoldDB" id="A0A2J7QW43"/>
<evidence type="ECO:0000259" key="4">
    <source>
        <dbReference type="Pfam" id="PF09398"/>
    </source>
</evidence>
<accession>A0A2J7QW43</accession>
<feature type="domain" description="FGFR1 oncogene partner (FOP) N-terminal dimerisation" evidence="4">
    <location>
        <begin position="50"/>
        <end position="125"/>
    </location>
</feature>
<feature type="region of interest" description="Disordered" evidence="3">
    <location>
        <begin position="133"/>
        <end position="159"/>
    </location>
</feature>
<organism evidence="5 6">
    <name type="scientific">Cryptotermes secundus</name>
    <dbReference type="NCBI Taxonomy" id="105785"/>
    <lineage>
        <taxon>Eukaryota</taxon>
        <taxon>Metazoa</taxon>
        <taxon>Ecdysozoa</taxon>
        <taxon>Arthropoda</taxon>
        <taxon>Hexapoda</taxon>
        <taxon>Insecta</taxon>
        <taxon>Pterygota</taxon>
        <taxon>Neoptera</taxon>
        <taxon>Polyneoptera</taxon>
        <taxon>Dictyoptera</taxon>
        <taxon>Blattodea</taxon>
        <taxon>Blattoidea</taxon>
        <taxon>Termitoidae</taxon>
        <taxon>Kalotermitidae</taxon>
        <taxon>Cryptotermitinae</taxon>
        <taxon>Cryptotermes</taxon>
    </lineage>
</organism>
<evidence type="ECO:0000256" key="3">
    <source>
        <dbReference type="SAM" id="MobiDB-lite"/>
    </source>
</evidence>
<feature type="compositionally biased region" description="Basic and acidic residues" evidence="3">
    <location>
        <begin position="247"/>
        <end position="257"/>
    </location>
</feature>
<evidence type="ECO:0000256" key="1">
    <source>
        <dbReference type="ARBA" id="ARBA00022490"/>
    </source>
</evidence>
<dbReference type="OrthoDB" id="2160638at2759"/>
<evidence type="ECO:0000313" key="5">
    <source>
        <dbReference type="EMBL" id="PNF32808.1"/>
    </source>
</evidence>
<dbReference type="EMBL" id="NEVH01009768">
    <property type="protein sequence ID" value="PNF32808.1"/>
    <property type="molecule type" value="Genomic_DNA"/>
</dbReference>
<evidence type="ECO:0000256" key="2">
    <source>
        <dbReference type="ARBA" id="ARBA00023212"/>
    </source>
</evidence>
<reference evidence="5 6" key="1">
    <citation type="submission" date="2017-12" db="EMBL/GenBank/DDBJ databases">
        <title>Hemimetabolous genomes reveal molecular basis of termite eusociality.</title>
        <authorList>
            <person name="Harrison M.C."/>
            <person name="Jongepier E."/>
            <person name="Robertson H.M."/>
            <person name="Arning N."/>
            <person name="Bitard-Feildel T."/>
            <person name="Chao H."/>
            <person name="Childers C.P."/>
            <person name="Dinh H."/>
            <person name="Doddapaneni H."/>
            <person name="Dugan S."/>
            <person name="Gowin J."/>
            <person name="Greiner C."/>
            <person name="Han Y."/>
            <person name="Hu H."/>
            <person name="Hughes D.S.T."/>
            <person name="Huylmans A.-K."/>
            <person name="Kemena C."/>
            <person name="Kremer L.P.M."/>
            <person name="Lee S.L."/>
            <person name="Lopez-Ezquerra A."/>
            <person name="Mallet L."/>
            <person name="Monroy-Kuhn J.M."/>
            <person name="Moser A."/>
            <person name="Murali S.C."/>
            <person name="Muzny D.M."/>
            <person name="Otani S."/>
            <person name="Piulachs M.-D."/>
            <person name="Poelchau M."/>
            <person name="Qu J."/>
            <person name="Schaub F."/>
            <person name="Wada-Katsumata A."/>
            <person name="Worley K.C."/>
            <person name="Xie Q."/>
            <person name="Ylla G."/>
            <person name="Poulsen M."/>
            <person name="Gibbs R.A."/>
            <person name="Schal C."/>
            <person name="Richards S."/>
            <person name="Belles X."/>
            <person name="Korb J."/>
            <person name="Bornberg-Bauer E."/>
        </authorList>
    </citation>
    <scope>NUCLEOTIDE SEQUENCE [LARGE SCALE GENOMIC DNA]</scope>
    <source>
        <tissue evidence="5">Whole body</tissue>
    </source>
</reference>
<keyword evidence="1" id="KW-0963">Cytoplasm</keyword>
<gene>
    <name evidence="5" type="ORF">B7P43_G04478</name>
</gene>
<comment type="caution">
    <text evidence="5">The sequence shown here is derived from an EMBL/GenBank/DDBJ whole genome shotgun (WGS) entry which is preliminary data.</text>
</comment>
<feature type="compositionally biased region" description="Low complexity" evidence="3">
    <location>
        <begin position="326"/>
        <end position="335"/>
    </location>
</feature>
<dbReference type="InterPro" id="IPR018993">
    <property type="entry name" value="FOP_dimerisation-dom_N"/>
</dbReference>
<evidence type="ECO:0000313" key="6">
    <source>
        <dbReference type="Proteomes" id="UP000235965"/>
    </source>
</evidence>
<sequence>MSEEEIELRDLVAQTLENNGVLSRIRAELRASVFLALEEQESVTDTPECINTHLKEFLSSNEGSLVTCLVREFLEFFHLDFTLSVFDPETAQGKYYNYGGRSKLTKDLQLENLNGKKGPLLVQILHIALTQNDHSSNAKKEENKANNGENTETSSAVHNPAVQINTLLNSNTPNTNIWDKTSAPQNITLLRTEVVTTKESSSNLTTETKSASFTAEASKLSTDINKVPKMKDIPLPAVVEDMSPISEAEHESHDSKNANRSKAGPLETTPHNSQTPEQSLTQCKPETQAALNSDSSQNNTNMSDYKKKQPHQTNKPDVEPVTRARTSTLSSLSNLPPLIGINHPVKQTAGSLSGINQSKDMHQIKAMIDIGLESQDNYDEDFNSSVSVSGKEYAANQGTDTEIEEELGSGVEDLLSSNSVLDDMTADATLSNLTGIADYIEDVK</sequence>
<dbReference type="InParanoid" id="A0A2J7QW43"/>
<dbReference type="Proteomes" id="UP000235965">
    <property type="component" value="Unassembled WGS sequence"/>
</dbReference>
<dbReference type="Gene3D" id="1.20.960.40">
    <property type="match status" value="1"/>
</dbReference>
<dbReference type="PANTHER" id="PTHR15431">
    <property type="entry name" value="FGFR1 ONCOGENE PARTNER/LISH DOMAIN-CONTAINING PROTEIN"/>
    <property type="match status" value="1"/>
</dbReference>
<feature type="region of interest" description="Disordered" evidence="3">
    <location>
        <begin position="196"/>
        <end position="218"/>
    </location>
</feature>